<name>A0A1S1QBX9_9ACTN</name>
<feature type="domain" description="Transposase IS66 central" evidence="2">
    <location>
        <begin position="2"/>
        <end position="52"/>
    </location>
</feature>
<organism evidence="3 4">
    <name type="scientific">Parafrankia soli</name>
    <dbReference type="NCBI Taxonomy" id="2599596"/>
    <lineage>
        <taxon>Bacteria</taxon>
        <taxon>Bacillati</taxon>
        <taxon>Actinomycetota</taxon>
        <taxon>Actinomycetes</taxon>
        <taxon>Frankiales</taxon>
        <taxon>Frankiaceae</taxon>
        <taxon>Parafrankia</taxon>
    </lineage>
</organism>
<evidence type="ECO:0000313" key="3">
    <source>
        <dbReference type="EMBL" id="OHV31127.1"/>
    </source>
</evidence>
<dbReference type="InterPro" id="IPR004291">
    <property type="entry name" value="Transposase_IS66_central"/>
</dbReference>
<feature type="region of interest" description="Disordered" evidence="1">
    <location>
        <begin position="108"/>
        <end position="127"/>
    </location>
</feature>
<protein>
    <recommendedName>
        <fullName evidence="2">Transposase IS66 central domain-containing protein</fullName>
    </recommendedName>
</protein>
<reference evidence="4" key="1">
    <citation type="submission" date="2016-07" db="EMBL/GenBank/DDBJ databases">
        <title>Frankia sp. NRRL B-16219 Genome sequencing.</title>
        <authorList>
            <person name="Ghodhbane-Gtari F."/>
            <person name="Swanson E."/>
            <person name="Gueddou A."/>
            <person name="Louati M."/>
            <person name="Nouioui I."/>
            <person name="Hezbri K."/>
            <person name="Abebe-Akele F."/>
            <person name="Simpson S."/>
            <person name="Morris K."/>
            <person name="Thomas K."/>
            <person name="Gtari M."/>
            <person name="Tisa L.S."/>
        </authorList>
    </citation>
    <scope>NUCLEOTIDE SEQUENCE [LARGE SCALE GENOMIC DNA]</scope>
    <source>
        <strain evidence="4">NRRL B-16219</strain>
    </source>
</reference>
<comment type="caution">
    <text evidence="3">The sequence shown here is derived from an EMBL/GenBank/DDBJ whole genome shotgun (WGS) entry which is preliminary data.</text>
</comment>
<sequence length="127" mass="13871">MLATLDREWDGLVRHRGFPDVALDNNTAERALRNPVIGRKNYYGSQDEWAAHLAARVWTITATAERNGREPLAHLTDYLTDYLTACADAGGKPPDGTALEQFFVWLPAPGDTADSPDGADPPDQHAA</sequence>
<accession>A0A1S1QBX9</accession>
<evidence type="ECO:0000259" key="2">
    <source>
        <dbReference type="Pfam" id="PF03050"/>
    </source>
</evidence>
<proteinExistence type="predicted"/>
<keyword evidence="4" id="KW-1185">Reference proteome</keyword>
<dbReference type="EMBL" id="MAXA01000169">
    <property type="protein sequence ID" value="OHV31127.1"/>
    <property type="molecule type" value="Genomic_DNA"/>
</dbReference>
<evidence type="ECO:0000256" key="1">
    <source>
        <dbReference type="SAM" id="MobiDB-lite"/>
    </source>
</evidence>
<dbReference type="Pfam" id="PF03050">
    <property type="entry name" value="DDE_Tnp_IS66"/>
    <property type="match status" value="1"/>
</dbReference>
<dbReference type="AlphaFoldDB" id="A0A1S1QBX9"/>
<dbReference type="Proteomes" id="UP000179769">
    <property type="component" value="Unassembled WGS sequence"/>
</dbReference>
<evidence type="ECO:0000313" key="4">
    <source>
        <dbReference type="Proteomes" id="UP000179769"/>
    </source>
</evidence>
<gene>
    <name evidence="3" type="ORF">BBK14_16555</name>
</gene>